<dbReference type="AlphaFoldDB" id="A0A1W1DSW7"/>
<protein>
    <submittedName>
        <fullName evidence="1">FAD-dependent pyridine nucleotide-disulphide oxidoreductase</fullName>
    </submittedName>
</protein>
<name>A0A1W1DSW7_9ZZZZ</name>
<organism evidence="1">
    <name type="scientific">hydrothermal vent metagenome</name>
    <dbReference type="NCBI Taxonomy" id="652676"/>
    <lineage>
        <taxon>unclassified sequences</taxon>
        <taxon>metagenomes</taxon>
        <taxon>ecological metagenomes</taxon>
    </lineage>
</organism>
<proteinExistence type="predicted"/>
<sequence length="172" mass="18986">MFLPAFKGVDTVAKLADVDAGYVNPRGFVMINDYQQSPVKENIFSVGVNIAIPPVEPTPVMCGTPKTGYMIESMVTAVVHNIEDMIAGKSPSNIPTWNAVCIADMGDTGAAFVAMPQIPPRNVTWAKKGKMMHLAKIAFEKFFIRNMKIGNSEPAYQKYIFKMLGIERLKKK</sequence>
<dbReference type="Gene3D" id="3.50.50.100">
    <property type="match status" value="1"/>
</dbReference>
<reference evidence="1" key="1">
    <citation type="submission" date="2016-10" db="EMBL/GenBank/DDBJ databases">
        <authorList>
            <person name="de Groot N.N."/>
        </authorList>
    </citation>
    <scope>NUCLEOTIDE SEQUENCE</scope>
</reference>
<gene>
    <name evidence="1" type="ORF">MNB_SUP05-7-921</name>
</gene>
<dbReference type="EMBL" id="FPHW01000146">
    <property type="protein sequence ID" value="SFV84583.1"/>
    <property type="molecule type" value="Genomic_DNA"/>
</dbReference>
<evidence type="ECO:0000313" key="1">
    <source>
        <dbReference type="EMBL" id="SFV84583.1"/>
    </source>
</evidence>
<accession>A0A1W1DSW7</accession>